<dbReference type="Gene3D" id="3.90.1140.10">
    <property type="entry name" value="Cyclic phosphodiesterase"/>
    <property type="match status" value="1"/>
</dbReference>
<dbReference type="OrthoDB" id="49151at2759"/>
<dbReference type="GO" id="GO:0016829">
    <property type="term" value="F:lyase activity"/>
    <property type="evidence" value="ECO:0007669"/>
    <property type="project" value="UniProtKB-KW"/>
</dbReference>
<dbReference type="Proteomes" id="UP000246740">
    <property type="component" value="Unassembled WGS sequence"/>
</dbReference>
<dbReference type="GO" id="GO:0000175">
    <property type="term" value="F:3'-5'-RNA exonuclease activity"/>
    <property type="evidence" value="ECO:0007669"/>
    <property type="project" value="TreeGrafter"/>
</dbReference>
<feature type="region of interest" description="Disordered" evidence="7">
    <location>
        <begin position="217"/>
        <end position="256"/>
    </location>
</feature>
<dbReference type="GO" id="GO:0005634">
    <property type="term" value="C:nucleus"/>
    <property type="evidence" value="ECO:0007669"/>
    <property type="project" value="TreeGrafter"/>
</dbReference>
<evidence type="ECO:0000256" key="1">
    <source>
        <dbReference type="ARBA" id="ARBA00022722"/>
    </source>
</evidence>
<evidence type="ECO:0000256" key="4">
    <source>
        <dbReference type="ARBA" id="ARBA00023242"/>
    </source>
</evidence>
<protein>
    <recommendedName>
        <fullName evidence="5">U6 snRNA phosphodiesterase 1</fullName>
    </recommendedName>
    <alternativeName>
        <fullName evidence="6">3'-5' RNA exonuclease USB1</fullName>
    </alternativeName>
</protein>
<dbReference type="GO" id="GO:0034477">
    <property type="term" value="P:U6 snRNA 3'-end processing"/>
    <property type="evidence" value="ECO:0007669"/>
    <property type="project" value="InterPro"/>
</dbReference>
<keyword evidence="3" id="KW-0456">Lyase</keyword>
<sequence length="296" mass="32886">MSPAKQSSKKRRLPALDDDFPDRAAVSSSSNDSVDDQACGRSAKKVRGEWLCYCFIEISLNDRLTRFIQRCHHALRSELGTDTPFAALTHGDGPDGTGLTRDNRPGTPNASHLHISLTRPITVHTHERDDFLAEVKSLLQNDAALRERFEIAFSHISHLQNDDKDRDFLVLEVGMGREKLRHLSDVISKGLHRAFRARPYYQEARFHASTGYVEAASTAQSVPGDKKATATANEEDMQSEPAKRAPNSSHSDDSAPLDLVAQKLEDRLGPELRSLPTIRADRIGVQVGKKVVFLDL</sequence>
<dbReference type="Pfam" id="PF09749">
    <property type="entry name" value="HVSL"/>
    <property type="match status" value="1"/>
</dbReference>
<dbReference type="AlphaFoldDB" id="A0A317XYE2"/>
<feature type="region of interest" description="Disordered" evidence="7">
    <location>
        <begin position="1"/>
        <end position="39"/>
    </location>
</feature>
<evidence type="ECO:0000256" key="5">
    <source>
        <dbReference type="ARBA" id="ARBA00029543"/>
    </source>
</evidence>
<dbReference type="EMBL" id="KZ819189">
    <property type="protein sequence ID" value="PWZ02301.1"/>
    <property type="molecule type" value="Genomic_DNA"/>
</dbReference>
<keyword evidence="2" id="KW-0378">Hydrolase</keyword>
<reference evidence="8 9" key="1">
    <citation type="journal article" date="2018" name="Mol. Biol. Evol.">
        <title>Broad Genomic Sampling Reveals a Smut Pathogenic Ancestry of the Fungal Clade Ustilaginomycotina.</title>
        <authorList>
            <person name="Kijpornyongpan T."/>
            <person name="Mondo S.J."/>
            <person name="Barry K."/>
            <person name="Sandor L."/>
            <person name="Lee J."/>
            <person name="Lipzen A."/>
            <person name="Pangilinan J."/>
            <person name="LaButti K."/>
            <person name="Hainaut M."/>
            <person name="Henrissat B."/>
            <person name="Grigoriev I.V."/>
            <person name="Spatafora J.W."/>
            <person name="Aime M.C."/>
        </authorList>
    </citation>
    <scope>NUCLEOTIDE SEQUENCE [LARGE SCALE GENOMIC DNA]</scope>
    <source>
        <strain evidence="8 9">MCA 3645</strain>
    </source>
</reference>
<name>A0A317XYE2_9BASI</name>
<dbReference type="STRING" id="1882483.A0A317XYE2"/>
<dbReference type="PANTHER" id="PTHR13522">
    <property type="entry name" value="U6 SNRNA PHOSPHODIESTERASE 1"/>
    <property type="match status" value="1"/>
</dbReference>
<organism evidence="8 9">
    <name type="scientific">Testicularia cyperi</name>
    <dbReference type="NCBI Taxonomy" id="1882483"/>
    <lineage>
        <taxon>Eukaryota</taxon>
        <taxon>Fungi</taxon>
        <taxon>Dikarya</taxon>
        <taxon>Basidiomycota</taxon>
        <taxon>Ustilaginomycotina</taxon>
        <taxon>Ustilaginomycetes</taxon>
        <taxon>Ustilaginales</taxon>
        <taxon>Anthracoideaceae</taxon>
        <taxon>Testicularia</taxon>
    </lineage>
</organism>
<evidence type="ECO:0000256" key="2">
    <source>
        <dbReference type="ARBA" id="ARBA00022801"/>
    </source>
</evidence>
<keyword evidence="9" id="KW-1185">Reference proteome</keyword>
<keyword evidence="4" id="KW-0539">Nucleus</keyword>
<evidence type="ECO:0000313" key="8">
    <source>
        <dbReference type="EMBL" id="PWZ02301.1"/>
    </source>
</evidence>
<evidence type="ECO:0000256" key="3">
    <source>
        <dbReference type="ARBA" id="ARBA00023239"/>
    </source>
</evidence>
<keyword evidence="1" id="KW-0540">Nuclease</keyword>
<dbReference type="PANTHER" id="PTHR13522:SF3">
    <property type="entry name" value="U6 SNRNA PHOSPHODIESTERASE 1"/>
    <property type="match status" value="1"/>
</dbReference>
<accession>A0A317XYE2</accession>
<evidence type="ECO:0000256" key="6">
    <source>
        <dbReference type="ARBA" id="ARBA00030030"/>
    </source>
</evidence>
<dbReference type="InParanoid" id="A0A317XYE2"/>
<evidence type="ECO:0000313" key="9">
    <source>
        <dbReference type="Proteomes" id="UP000246740"/>
    </source>
</evidence>
<gene>
    <name evidence="8" type="ORF">BCV70DRAFT_230434</name>
</gene>
<dbReference type="InterPro" id="IPR027521">
    <property type="entry name" value="Usb1"/>
</dbReference>
<proteinExistence type="predicted"/>
<evidence type="ECO:0000256" key="7">
    <source>
        <dbReference type="SAM" id="MobiDB-lite"/>
    </source>
</evidence>